<dbReference type="EMBL" id="REGN01003145">
    <property type="protein sequence ID" value="RNA24324.1"/>
    <property type="molecule type" value="Genomic_DNA"/>
</dbReference>
<protein>
    <submittedName>
        <fullName evidence="1">Uncharacterized protein</fullName>
    </submittedName>
</protein>
<evidence type="ECO:0000313" key="2">
    <source>
        <dbReference type="Proteomes" id="UP000276133"/>
    </source>
</evidence>
<keyword evidence="2" id="KW-1185">Reference proteome</keyword>
<proteinExistence type="predicted"/>
<dbReference type="Proteomes" id="UP000276133">
    <property type="component" value="Unassembled WGS sequence"/>
</dbReference>
<sequence>MSKRSCQPTRQQKLKKLKKEILWNALKCEKKNYSGSNKIVTPLGRQARPRLFCRPGAAFQRRRRGLPSRPIDTLNV</sequence>
<comment type="caution">
    <text evidence="1">The sequence shown here is derived from an EMBL/GenBank/DDBJ whole genome shotgun (WGS) entry which is preliminary data.</text>
</comment>
<organism evidence="1 2">
    <name type="scientific">Brachionus plicatilis</name>
    <name type="common">Marine rotifer</name>
    <name type="synonym">Brachionus muelleri</name>
    <dbReference type="NCBI Taxonomy" id="10195"/>
    <lineage>
        <taxon>Eukaryota</taxon>
        <taxon>Metazoa</taxon>
        <taxon>Spiralia</taxon>
        <taxon>Gnathifera</taxon>
        <taxon>Rotifera</taxon>
        <taxon>Eurotatoria</taxon>
        <taxon>Monogononta</taxon>
        <taxon>Pseudotrocha</taxon>
        <taxon>Ploima</taxon>
        <taxon>Brachionidae</taxon>
        <taxon>Brachionus</taxon>
    </lineage>
</organism>
<reference evidence="1 2" key="1">
    <citation type="journal article" date="2018" name="Sci. Rep.">
        <title>Genomic signatures of local adaptation to the degree of environmental predictability in rotifers.</title>
        <authorList>
            <person name="Franch-Gras L."/>
            <person name="Hahn C."/>
            <person name="Garcia-Roger E.M."/>
            <person name="Carmona M.J."/>
            <person name="Serra M."/>
            <person name="Gomez A."/>
        </authorList>
    </citation>
    <scope>NUCLEOTIDE SEQUENCE [LARGE SCALE GENOMIC DNA]</scope>
    <source>
        <strain evidence="1">HYR1</strain>
    </source>
</reference>
<evidence type="ECO:0000313" key="1">
    <source>
        <dbReference type="EMBL" id="RNA24324.1"/>
    </source>
</evidence>
<name>A0A3M7RLF3_BRAPC</name>
<gene>
    <name evidence="1" type="ORF">BpHYR1_016794</name>
</gene>
<dbReference type="AlphaFoldDB" id="A0A3M7RLF3"/>
<accession>A0A3M7RLF3</accession>